<dbReference type="InterPro" id="IPR000608">
    <property type="entry name" value="UBC"/>
</dbReference>
<evidence type="ECO:0000256" key="1">
    <source>
        <dbReference type="ARBA" id="ARBA00022679"/>
    </source>
</evidence>
<dbReference type="GO" id="GO:0005524">
    <property type="term" value="F:ATP binding"/>
    <property type="evidence" value="ECO:0007669"/>
    <property type="project" value="UniProtKB-UniRule"/>
</dbReference>
<evidence type="ECO:0000256" key="2">
    <source>
        <dbReference type="ARBA" id="ARBA00022786"/>
    </source>
</evidence>
<dbReference type="AlphaFoldDB" id="A0A0G4EJA6"/>
<dbReference type="Gene3D" id="3.10.110.10">
    <property type="entry name" value="Ubiquitin Conjugating Enzyme"/>
    <property type="match status" value="1"/>
</dbReference>
<dbReference type="Pfam" id="PF00179">
    <property type="entry name" value="UQ_con"/>
    <property type="match status" value="1"/>
</dbReference>
<dbReference type="PROSITE" id="PS00183">
    <property type="entry name" value="UBC_1"/>
    <property type="match status" value="1"/>
</dbReference>
<dbReference type="STRING" id="1169540.A0A0G4EJA6"/>
<proteinExistence type="inferred from homology"/>
<feature type="domain" description="UBC core" evidence="5">
    <location>
        <begin position="1"/>
        <end position="118"/>
    </location>
</feature>
<reference evidence="6 7" key="1">
    <citation type="submission" date="2014-11" db="EMBL/GenBank/DDBJ databases">
        <authorList>
            <person name="Zhu J."/>
            <person name="Qi W."/>
            <person name="Song R."/>
        </authorList>
    </citation>
    <scope>NUCLEOTIDE SEQUENCE [LARGE SCALE GENOMIC DNA]</scope>
</reference>
<keyword evidence="7" id="KW-1185">Reference proteome</keyword>
<dbReference type="EMBL" id="CDMY01000246">
    <property type="protein sequence ID" value="CEL96804.1"/>
    <property type="molecule type" value="Genomic_DNA"/>
</dbReference>
<keyword evidence="4" id="KW-0067">ATP-binding</keyword>
<sequence length="119" mass="13488">MFIWEATIVGPDETPWEGGIFSLTIRIPPNYPDRPPNVRFTTEMFHPNVFEDGNLCLDIIQDQWKPIYTIGTVLTSIQSLLTDPNCSSPANTEAAKLFQKDPKEYARKVRKCAQKSVGM</sequence>
<accession>A0A0G4EJA6</accession>
<dbReference type="InParanoid" id="A0A0G4EJA6"/>
<dbReference type="PROSITE" id="PS50127">
    <property type="entry name" value="UBC_2"/>
    <property type="match status" value="1"/>
</dbReference>
<dbReference type="Proteomes" id="UP000041254">
    <property type="component" value="Unassembled WGS sequence"/>
</dbReference>
<evidence type="ECO:0000313" key="6">
    <source>
        <dbReference type="EMBL" id="CEL96804.1"/>
    </source>
</evidence>
<dbReference type="GO" id="GO:0016740">
    <property type="term" value="F:transferase activity"/>
    <property type="evidence" value="ECO:0007669"/>
    <property type="project" value="UniProtKB-KW"/>
</dbReference>
<comment type="similarity">
    <text evidence="4">Belongs to the ubiquitin-conjugating enzyme family.</text>
</comment>
<gene>
    <name evidence="6" type="ORF">Vbra_20422</name>
</gene>
<dbReference type="OrthoDB" id="9984419at2759"/>
<dbReference type="SMART" id="SM00212">
    <property type="entry name" value="UBCc"/>
    <property type="match status" value="1"/>
</dbReference>
<dbReference type="VEuPathDB" id="CryptoDB:Vbra_20422"/>
<keyword evidence="4" id="KW-0547">Nucleotide-binding</keyword>
<evidence type="ECO:0000313" key="7">
    <source>
        <dbReference type="Proteomes" id="UP000041254"/>
    </source>
</evidence>
<protein>
    <recommendedName>
        <fullName evidence="5">UBC core domain-containing protein</fullName>
    </recommendedName>
</protein>
<evidence type="ECO:0000256" key="4">
    <source>
        <dbReference type="RuleBase" id="RU362109"/>
    </source>
</evidence>
<dbReference type="InterPro" id="IPR023313">
    <property type="entry name" value="UBQ-conjugating_AS"/>
</dbReference>
<evidence type="ECO:0000259" key="5">
    <source>
        <dbReference type="PROSITE" id="PS50127"/>
    </source>
</evidence>
<evidence type="ECO:0000256" key="3">
    <source>
        <dbReference type="PROSITE-ProRule" id="PRU10133"/>
    </source>
</evidence>
<feature type="active site" description="Glycyl thioester intermediate" evidence="3">
    <location>
        <position position="56"/>
    </location>
</feature>
<dbReference type="PhylomeDB" id="A0A0G4EJA6"/>
<organism evidence="6 7">
    <name type="scientific">Vitrella brassicaformis (strain CCMP3155)</name>
    <dbReference type="NCBI Taxonomy" id="1169540"/>
    <lineage>
        <taxon>Eukaryota</taxon>
        <taxon>Sar</taxon>
        <taxon>Alveolata</taxon>
        <taxon>Colpodellida</taxon>
        <taxon>Vitrellaceae</taxon>
        <taxon>Vitrella</taxon>
    </lineage>
</organism>
<dbReference type="InterPro" id="IPR050113">
    <property type="entry name" value="Ub_conjugating_enzyme"/>
</dbReference>
<dbReference type="OMA" id="YVWNATI"/>
<name>A0A0G4EJA6_VITBC</name>
<keyword evidence="2 4" id="KW-0833">Ubl conjugation pathway</keyword>
<dbReference type="PANTHER" id="PTHR24067">
    <property type="entry name" value="UBIQUITIN-CONJUGATING ENZYME E2"/>
    <property type="match status" value="1"/>
</dbReference>
<keyword evidence="1" id="KW-0808">Transferase</keyword>
<dbReference type="InterPro" id="IPR016135">
    <property type="entry name" value="UBQ-conjugating_enzyme/RWD"/>
</dbReference>
<dbReference type="SUPFAM" id="SSF54495">
    <property type="entry name" value="UBC-like"/>
    <property type="match status" value="1"/>
</dbReference>